<dbReference type="Gene3D" id="3.40.309.10">
    <property type="entry name" value="Aldehyde Dehydrogenase, Chain A, domain 2"/>
    <property type="match status" value="1"/>
</dbReference>
<dbReference type="InterPro" id="IPR016163">
    <property type="entry name" value="Ald_DH_C"/>
</dbReference>
<accession>A0A3T0JZ22</accession>
<evidence type="ECO:0000256" key="2">
    <source>
        <dbReference type="ARBA" id="ARBA00023002"/>
    </source>
</evidence>
<keyword evidence="3" id="KW-0520">NAD</keyword>
<evidence type="ECO:0000313" key="6">
    <source>
        <dbReference type="EMBL" id="AZV28718.1"/>
    </source>
</evidence>
<dbReference type="PROSITE" id="PS00070">
    <property type="entry name" value="ALDEHYDE_DEHYDR_CYS"/>
    <property type="match status" value="1"/>
</dbReference>
<dbReference type="InterPro" id="IPR016162">
    <property type="entry name" value="Ald_DH_N"/>
</dbReference>
<dbReference type="PANTHER" id="PTHR43860:SF2">
    <property type="entry name" value="BETAINE ALDEHYDE DEHYDROGENASE-RELATED"/>
    <property type="match status" value="1"/>
</dbReference>
<comment type="pathway">
    <text evidence="4">Amine and polyamine biosynthesis; betaine biosynthesis via choline pathway; betaine from betaine aldehyde: step 1/1.</text>
</comment>
<protein>
    <submittedName>
        <fullName evidence="6">Aldehyde dehydrogenase</fullName>
    </submittedName>
</protein>
<dbReference type="CDD" id="cd07110">
    <property type="entry name" value="ALDH_F10_BADH"/>
    <property type="match status" value="1"/>
</dbReference>
<dbReference type="FunFam" id="3.40.605.10:FF:000007">
    <property type="entry name" value="NAD/NADP-dependent betaine aldehyde dehydrogenase"/>
    <property type="match status" value="1"/>
</dbReference>
<dbReference type="InterPro" id="IPR016160">
    <property type="entry name" value="Ald_DH_CS_CYS"/>
</dbReference>
<reference evidence="6 7" key="1">
    <citation type="submission" date="2017-11" db="EMBL/GenBank/DDBJ databases">
        <title>Effect of PGPRs.</title>
        <authorList>
            <person name="Oliva R."/>
            <person name="Nong J."/>
            <person name="Roman V."/>
        </authorList>
    </citation>
    <scope>NUCLEOTIDE SEQUENCE [LARGE SCALE GENOMIC DNA]</scope>
    <source>
        <strain evidence="6">Inb918</strain>
    </source>
</reference>
<keyword evidence="2" id="KW-0560">Oxidoreductase</keyword>
<dbReference type="SUPFAM" id="SSF53720">
    <property type="entry name" value="ALDH-like"/>
    <property type="match status" value="1"/>
</dbReference>
<dbReference type="InterPro" id="IPR016161">
    <property type="entry name" value="Ald_DH/histidinol_DH"/>
</dbReference>
<dbReference type="Pfam" id="PF00171">
    <property type="entry name" value="Aldedh"/>
    <property type="match status" value="1"/>
</dbReference>
<organism evidence="6 7">
    <name type="scientific">Pseudomonas syringae</name>
    <dbReference type="NCBI Taxonomy" id="317"/>
    <lineage>
        <taxon>Bacteria</taxon>
        <taxon>Pseudomonadati</taxon>
        <taxon>Pseudomonadota</taxon>
        <taxon>Gammaproteobacteria</taxon>
        <taxon>Pseudomonadales</taxon>
        <taxon>Pseudomonadaceae</taxon>
        <taxon>Pseudomonas</taxon>
    </lineage>
</organism>
<evidence type="ECO:0000256" key="4">
    <source>
        <dbReference type="ARBA" id="ARBA00037921"/>
    </source>
</evidence>
<dbReference type="EMBL" id="CP024646">
    <property type="protein sequence ID" value="AZV28718.1"/>
    <property type="molecule type" value="Genomic_DNA"/>
</dbReference>
<dbReference type="Gene3D" id="3.40.605.10">
    <property type="entry name" value="Aldehyde Dehydrogenase, Chain A, domain 1"/>
    <property type="match status" value="1"/>
</dbReference>
<name>A0A3T0JZ22_PSESX</name>
<dbReference type="Proteomes" id="UP000282760">
    <property type="component" value="Chromosome"/>
</dbReference>
<proteinExistence type="inferred from homology"/>
<evidence type="ECO:0000256" key="3">
    <source>
        <dbReference type="ARBA" id="ARBA00023027"/>
    </source>
</evidence>
<sequence>MINFPTTLDGLYINGQWFAGREHLRVINPATEALLTTVNGGDESAVNQAVTAATEAFKGWSKTTGAERAAILRNIANGVRNGREHLMKLQSSNNGKPQFEAGIDVDDVIATFEYYAELAEGLDARLDSDVPLPSDDFSARLRREPCGVVGLIVPWNFPMVTTAWKLAPALAAGCCVVLKPSEVTPLPELELATIIAESGLPKGVFNLVCGTGLAVGAPLSADPRIAKVSFTGSNAVGVQVMQRAAETVKGVSLELGGKSSLLILEDADLDLAVELACGGGFFNAGQMCSATSRVLVADEIADEFLIRLKARAEKIRVADPFDPEVEMGALVNQAQYQRVLGHIDRGLSAGAKLICGGNRPADLPRGYFLQPTIFTEVPLDSALWCEEIFGPVICVRSFATEAEAIALANDSQFGLVASVVTRNAETADRVANALQAGLVWLNAPQVIFPQTAWGGYKQSSIGRELGPWGLAAFQEIKHVIRAL</sequence>
<dbReference type="FunFam" id="3.40.309.10:FF:000012">
    <property type="entry name" value="Betaine aldehyde dehydrogenase"/>
    <property type="match status" value="1"/>
</dbReference>
<dbReference type="GO" id="GO:0016620">
    <property type="term" value="F:oxidoreductase activity, acting on the aldehyde or oxo group of donors, NAD or NADP as acceptor"/>
    <property type="evidence" value="ECO:0007669"/>
    <property type="project" value="InterPro"/>
</dbReference>
<dbReference type="InterPro" id="IPR015590">
    <property type="entry name" value="Aldehyde_DH_dom"/>
</dbReference>
<evidence type="ECO:0000259" key="5">
    <source>
        <dbReference type="Pfam" id="PF00171"/>
    </source>
</evidence>
<dbReference type="PANTHER" id="PTHR43860">
    <property type="entry name" value="BETAINE ALDEHYDE DEHYDROGENASE"/>
    <property type="match status" value="1"/>
</dbReference>
<evidence type="ECO:0000313" key="7">
    <source>
        <dbReference type="Proteomes" id="UP000282760"/>
    </source>
</evidence>
<comment type="similarity">
    <text evidence="1">Belongs to the aldehyde dehydrogenase family.</text>
</comment>
<dbReference type="AlphaFoldDB" id="A0A3T0JZ22"/>
<gene>
    <name evidence="6" type="ORF">CT157_22745</name>
</gene>
<feature type="domain" description="Aldehyde dehydrogenase" evidence="5">
    <location>
        <begin position="22"/>
        <end position="479"/>
    </location>
</feature>
<evidence type="ECO:0000256" key="1">
    <source>
        <dbReference type="ARBA" id="ARBA00009986"/>
    </source>
</evidence>